<feature type="compositionally biased region" description="Polar residues" evidence="4">
    <location>
        <begin position="25"/>
        <end position="38"/>
    </location>
</feature>
<dbReference type="GO" id="GO:0098887">
    <property type="term" value="P:neurotransmitter receptor transport, endosome to postsynaptic membrane"/>
    <property type="evidence" value="ECO:0007669"/>
    <property type="project" value="TreeGrafter"/>
</dbReference>
<organism evidence="6 7">
    <name type="scientific">Oncorhynchus tshawytscha</name>
    <name type="common">Chinook salmon</name>
    <name type="synonym">Salmo tshawytscha</name>
    <dbReference type="NCBI Taxonomy" id="74940"/>
    <lineage>
        <taxon>Eukaryota</taxon>
        <taxon>Metazoa</taxon>
        <taxon>Chordata</taxon>
        <taxon>Craniata</taxon>
        <taxon>Vertebrata</taxon>
        <taxon>Euteleostomi</taxon>
        <taxon>Actinopterygii</taxon>
        <taxon>Neopterygii</taxon>
        <taxon>Teleostei</taxon>
        <taxon>Protacanthopterygii</taxon>
        <taxon>Salmoniformes</taxon>
        <taxon>Salmonidae</taxon>
        <taxon>Salmoninae</taxon>
        <taxon>Oncorhynchus</taxon>
    </lineage>
</organism>
<feature type="domain" description="PDZ" evidence="5">
    <location>
        <begin position="641"/>
        <end position="723"/>
    </location>
</feature>
<gene>
    <name evidence="6" type="primary">grip2b</name>
</gene>
<dbReference type="FunFam" id="2.30.42.10:FF:000031">
    <property type="entry name" value="Glutamate receptor interacting protein 1"/>
    <property type="match status" value="1"/>
</dbReference>
<dbReference type="CDD" id="cd06685">
    <property type="entry name" value="PDZ7_GRIP1-2-like"/>
    <property type="match status" value="1"/>
</dbReference>
<reference evidence="7" key="1">
    <citation type="journal article" date="2018" name="PLoS ONE">
        <title>Chinook salmon (Oncorhynchus tshawytscha) genome and transcriptome.</title>
        <authorList>
            <person name="Christensen K.A."/>
            <person name="Leong J.S."/>
            <person name="Sakhrani D."/>
            <person name="Biagi C.A."/>
            <person name="Minkley D.R."/>
            <person name="Withler R.E."/>
            <person name="Rondeau E.B."/>
            <person name="Koop B.F."/>
            <person name="Devlin R.H."/>
        </authorList>
    </citation>
    <scope>NUCLEOTIDE SEQUENCE [LARGE SCALE GENOMIC DNA]</scope>
</reference>
<proteinExistence type="predicted"/>
<dbReference type="CDD" id="cd06686">
    <property type="entry name" value="PDZ4_GRIP1-2-like"/>
    <property type="match status" value="1"/>
</dbReference>
<feature type="region of interest" description="Disordered" evidence="4">
    <location>
        <begin position="806"/>
        <end position="848"/>
    </location>
</feature>
<feature type="region of interest" description="Disordered" evidence="4">
    <location>
        <begin position="14"/>
        <end position="39"/>
    </location>
</feature>
<comment type="subcellular location">
    <subcellularLocation>
        <location evidence="1">Cytoplasm</location>
    </subcellularLocation>
</comment>
<dbReference type="CDD" id="cd06687">
    <property type="entry name" value="PDZ1_GRIP1-2-like"/>
    <property type="match status" value="1"/>
</dbReference>
<feature type="domain" description="PDZ" evidence="5">
    <location>
        <begin position="245"/>
        <end position="329"/>
    </location>
</feature>
<evidence type="ECO:0000259" key="5">
    <source>
        <dbReference type="PROSITE" id="PS50106"/>
    </source>
</evidence>
<dbReference type="PANTHER" id="PTHR46227:SF4">
    <property type="entry name" value="GLUTAMATE RECEPTOR-INTERACTING PROTEIN 2"/>
    <property type="match status" value="1"/>
</dbReference>
<keyword evidence="7" id="KW-1185">Reference proteome</keyword>
<dbReference type="InterPro" id="IPR036034">
    <property type="entry name" value="PDZ_sf"/>
</dbReference>
<accession>A0AAZ3RIG8</accession>
<dbReference type="FunFam" id="2.30.42.10:FF:000034">
    <property type="entry name" value="Glutamate receptor interacting protein 1"/>
    <property type="match status" value="1"/>
</dbReference>
<feature type="compositionally biased region" description="Basic and acidic residues" evidence="4">
    <location>
        <begin position="721"/>
        <end position="735"/>
    </location>
</feature>
<name>A0AAZ3RIG8_ONCTS</name>
<dbReference type="InterPro" id="IPR043545">
    <property type="entry name" value="GRIP1/2"/>
</dbReference>
<feature type="domain" description="PDZ" evidence="5">
    <location>
        <begin position="143"/>
        <end position="231"/>
    </location>
</feature>
<dbReference type="InterPro" id="IPR001478">
    <property type="entry name" value="PDZ"/>
</dbReference>
<feature type="compositionally biased region" description="Acidic residues" evidence="4">
    <location>
        <begin position="736"/>
        <end position="748"/>
    </location>
</feature>
<feature type="compositionally biased region" description="Low complexity" evidence="4">
    <location>
        <begin position="370"/>
        <end position="389"/>
    </location>
</feature>
<dbReference type="Ensembl" id="ENSOTST00005155374.1">
    <property type="protein sequence ID" value="ENSOTSP00005139774.1"/>
    <property type="gene ID" value="ENSOTSG00005026979.2"/>
</dbReference>
<evidence type="ECO:0000313" key="6">
    <source>
        <dbReference type="Ensembl" id="ENSOTSP00005139774.1"/>
    </source>
</evidence>
<sequence>MLFLQAILRRRIQKDDGPYSKGNKDSQGTDNSLPSRRQSIPDLRGVTIVELIKKEGSTLGLTISGGTDKDGKPRVSNLRPGGLAARSDQLNVGDYIKSVNGINLTKLRHEEIISLLKNVGERVVLEVEYELPPSGRSSVISKTIEICLHKEGTSFGFVMRGGSHEDWNKSRPLVVTYVRPGGPADREGTLKPGDRLMSVDGVPLHSANHGDALTVLSQCGQEALFQIEYDVSIMDSVMNASGPLLVEIAKSPGAALGITLTTATHRNKQVIVIDRIKAASVVDRSGALHIGDHILSIDGTSTEHCSVLEATQLLASTSDQAKLEILPEMQLRLCLCFSLTLSLSLSLSLSTFHSLSLPLSPALVSTNFSPGSTTTTTSGPGSTSQISSTLPRTAVPMSPRNSMMKRRQRKKEHKSSSVSLASSTVGPGGQIVHTESSEITLRGDPLNGFGVQLQGGIFATETLSAPPLIRFIEPDSSAERCGLLQVGDRLLSINGIPTEDGTLEEANQLLRDAALANKVSLEIEFDVAESVVPSSGTFHVKLPKKRGVELGITIMKMFSLSLSLSLSLPSLSLSPSLPLPRTGTLEPGDKLLAIDNIRLENCSMEDACQILQQAEDLVKLKIRKDEDNSDEQETSGSIIYTVELKRYGGPLGITISGTEEPFDPIVISGLTKRGLAERTGAIHVGDRILAINSVSLKGKPLSEAIHLLQMAGETVTLKIKKQVDSKSDEKKKDGEMENDLSDTEDISDMTDSQKTNKLSEIYSTTIPSVDSAMESWDGSGIDAGYGSQGTYIHQAAGIALHPHEWRSAKQRNSPPPPGRRSKNYPFSDGGFSEDDWDKPSGQPHSDGIMLDHEDSFWCQALEDLETCGQSELLREIEPRVSPLRRSSLLHHDAKTHLHQEVHLHQEAHLPPEAQLLHHEARTQLHHEAKAKNTLRVSEKTWESRRIKEEMQEILSPTPLELHKVTVMKDPESDDFGFSVSDGFLEKGVYVNMIRPEGPADRAGLKPYDRILQVNHVRTRDFDCCLAVPLITEAGDKLELVISRNPLAQQLHHEPDCLDQDQGLLISALQSNSREHHHYTTTTRAMDL</sequence>
<feature type="compositionally biased region" description="Basic residues" evidence="4">
    <location>
        <begin position="403"/>
        <end position="413"/>
    </location>
</feature>
<dbReference type="Pfam" id="PF17820">
    <property type="entry name" value="PDZ_6"/>
    <property type="match status" value="1"/>
</dbReference>
<evidence type="ECO:0000256" key="4">
    <source>
        <dbReference type="SAM" id="MobiDB-lite"/>
    </source>
</evidence>
<dbReference type="SUPFAM" id="SSF50156">
    <property type="entry name" value="PDZ domain-like"/>
    <property type="match status" value="7"/>
</dbReference>
<protein>
    <recommendedName>
        <fullName evidence="5">PDZ domain-containing protein</fullName>
    </recommendedName>
</protein>
<keyword evidence="3" id="KW-0677">Repeat</keyword>
<reference evidence="6" key="2">
    <citation type="submission" date="2025-08" db="UniProtKB">
        <authorList>
            <consortium name="Ensembl"/>
        </authorList>
    </citation>
    <scope>IDENTIFICATION</scope>
</reference>
<dbReference type="FunFam" id="2.30.42.10:FF:000021">
    <property type="entry name" value="Glutamate receptor interacting protein 1"/>
    <property type="match status" value="1"/>
</dbReference>
<feature type="domain" description="PDZ" evidence="5">
    <location>
        <begin position="963"/>
        <end position="1045"/>
    </location>
</feature>
<dbReference type="GeneTree" id="ENSGT00940000155615"/>
<feature type="domain" description="PDZ" evidence="5">
    <location>
        <begin position="539"/>
        <end position="626"/>
    </location>
</feature>
<dbReference type="InterPro" id="IPR041489">
    <property type="entry name" value="PDZ_6"/>
</dbReference>
<evidence type="ECO:0000256" key="3">
    <source>
        <dbReference type="ARBA" id="ARBA00022737"/>
    </source>
</evidence>
<evidence type="ECO:0000256" key="2">
    <source>
        <dbReference type="ARBA" id="ARBA00022490"/>
    </source>
</evidence>
<feature type="region of interest" description="Disordered" evidence="4">
    <location>
        <begin position="721"/>
        <end position="754"/>
    </location>
</feature>
<feature type="domain" description="PDZ" evidence="5">
    <location>
        <begin position="48"/>
        <end position="131"/>
    </location>
</feature>
<evidence type="ECO:0000313" key="7">
    <source>
        <dbReference type="Proteomes" id="UP000694402"/>
    </source>
</evidence>
<dbReference type="AlphaFoldDB" id="A0AAZ3RIG8"/>
<feature type="domain" description="PDZ" evidence="5">
    <location>
        <begin position="438"/>
        <end position="513"/>
    </location>
</feature>
<dbReference type="GO" id="GO:0005737">
    <property type="term" value="C:cytoplasm"/>
    <property type="evidence" value="ECO:0007669"/>
    <property type="project" value="UniProtKB-SubCell"/>
</dbReference>
<feature type="compositionally biased region" description="Basic and acidic residues" evidence="4">
    <location>
        <begin position="14"/>
        <end position="24"/>
    </location>
</feature>
<keyword evidence="2" id="KW-0963">Cytoplasm</keyword>
<feature type="region of interest" description="Disordered" evidence="4">
    <location>
        <begin position="370"/>
        <end position="431"/>
    </location>
</feature>
<reference evidence="6" key="3">
    <citation type="submission" date="2025-09" db="UniProtKB">
        <authorList>
            <consortium name="Ensembl"/>
        </authorList>
    </citation>
    <scope>IDENTIFICATION</scope>
</reference>
<dbReference type="PROSITE" id="PS50106">
    <property type="entry name" value="PDZ"/>
    <property type="match status" value="7"/>
</dbReference>
<dbReference type="CDD" id="cd06683">
    <property type="entry name" value="PDZ6_GRIP1-2-like"/>
    <property type="match status" value="1"/>
</dbReference>
<evidence type="ECO:0000256" key="1">
    <source>
        <dbReference type="ARBA" id="ARBA00004496"/>
    </source>
</evidence>
<dbReference type="PANTHER" id="PTHR46227">
    <property type="entry name" value="GLUTAMATE RECEPTOR-INTERACTING PROTEIN GRIP"/>
    <property type="match status" value="1"/>
</dbReference>
<dbReference type="FunFam" id="2.30.42.10:FF:000022">
    <property type="entry name" value="Glutamate receptor interacting protein 1"/>
    <property type="match status" value="1"/>
</dbReference>
<dbReference type="FunFam" id="2.30.42.10:FF:000023">
    <property type="entry name" value="Glutamate receptor interacting protein 1"/>
    <property type="match status" value="1"/>
</dbReference>
<dbReference type="Pfam" id="PF00595">
    <property type="entry name" value="PDZ"/>
    <property type="match status" value="5"/>
</dbReference>
<dbReference type="Proteomes" id="UP000694402">
    <property type="component" value="Unassembled WGS sequence"/>
</dbReference>
<dbReference type="Gene3D" id="2.30.42.10">
    <property type="match status" value="7"/>
</dbReference>
<dbReference type="FunFam" id="2.30.42.10:FF:000035">
    <property type="entry name" value="Glutamate receptor interacting protein 1"/>
    <property type="match status" value="1"/>
</dbReference>
<dbReference type="CDD" id="cd06681">
    <property type="entry name" value="PDZ2_GRIP1-2-like"/>
    <property type="match status" value="1"/>
</dbReference>
<feature type="region of interest" description="Disordered" evidence="4">
    <location>
        <begin position="63"/>
        <end position="82"/>
    </location>
</feature>
<dbReference type="CDD" id="cd06684">
    <property type="entry name" value="PDZ3_GRIP1-2-like"/>
    <property type="match status" value="1"/>
</dbReference>
<dbReference type="SMART" id="SM00228">
    <property type="entry name" value="PDZ"/>
    <property type="match status" value="7"/>
</dbReference>